<dbReference type="InterPro" id="IPR004161">
    <property type="entry name" value="EFTu-like_2"/>
</dbReference>
<proteinExistence type="predicted"/>
<dbReference type="OrthoDB" id="2067at2759"/>
<keyword evidence="5" id="KW-1185">Reference proteome</keyword>
<reference evidence="4 5" key="1">
    <citation type="submission" date="2015-09" db="EMBL/GenBank/DDBJ databases">
        <title>Draft genome of the parasitic nematode Teladorsagia circumcincta isolate WARC Sus (inbred).</title>
        <authorList>
            <person name="Mitreva M."/>
        </authorList>
    </citation>
    <scope>NUCLEOTIDE SEQUENCE [LARGE SCALE GENOMIC DNA]</scope>
    <source>
        <strain evidence="4 5">S</strain>
    </source>
</reference>
<dbReference type="AlphaFoldDB" id="A0A2G9TG63"/>
<dbReference type="GO" id="GO:0005739">
    <property type="term" value="C:mitochondrion"/>
    <property type="evidence" value="ECO:0007669"/>
    <property type="project" value="TreeGrafter"/>
</dbReference>
<protein>
    <submittedName>
        <fullName evidence="4">Elongation factor Tu domain 2</fullName>
    </submittedName>
</protein>
<evidence type="ECO:0000259" key="3">
    <source>
        <dbReference type="Pfam" id="PF03144"/>
    </source>
</evidence>
<evidence type="ECO:0000256" key="1">
    <source>
        <dbReference type="ARBA" id="ARBA00022741"/>
    </source>
</evidence>
<keyword evidence="1" id="KW-0547">Nucleotide-binding</keyword>
<dbReference type="InterPro" id="IPR009001">
    <property type="entry name" value="Transl_elong_EF1A/Init_IF2_C"/>
</dbReference>
<dbReference type="InterPro" id="IPR027417">
    <property type="entry name" value="P-loop_NTPase"/>
</dbReference>
<dbReference type="Pfam" id="PF03144">
    <property type="entry name" value="GTP_EFTU_D2"/>
    <property type="match status" value="1"/>
</dbReference>
<feature type="domain" description="Translation elongation factor EFTu-like" evidence="3">
    <location>
        <begin position="62"/>
        <end position="130"/>
    </location>
</feature>
<evidence type="ECO:0000256" key="2">
    <source>
        <dbReference type="ARBA" id="ARBA00023134"/>
    </source>
</evidence>
<dbReference type="GO" id="GO:0070125">
    <property type="term" value="P:mitochondrial translational elongation"/>
    <property type="evidence" value="ECO:0007669"/>
    <property type="project" value="TreeGrafter"/>
</dbReference>
<dbReference type="GO" id="GO:0005525">
    <property type="term" value="F:GTP binding"/>
    <property type="evidence" value="ECO:0007669"/>
    <property type="project" value="UniProtKB-KW"/>
</dbReference>
<dbReference type="GO" id="GO:0003746">
    <property type="term" value="F:translation elongation factor activity"/>
    <property type="evidence" value="ECO:0007669"/>
    <property type="project" value="UniProtKB-KW"/>
</dbReference>
<organism evidence="4 5">
    <name type="scientific">Teladorsagia circumcincta</name>
    <name type="common">Brown stomach worm</name>
    <name type="synonym">Ostertagia circumcincta</name>
    <dbReference type="NCBI Taxonomy" id="45464"/>
    <lineage>
        <taxon>Eukaryota</taxon>
        <taxon>Metazoa</taxon>
        <taxon>Ecdysozoa</taxon>
        <taxon>Nematoda</taxon>
        <taxon>Chromadorea</taxon>
        <taxon>Rhabditida</taxon>
        <taxon>Rhabditina</taxon>
        <taxon>Rhabditomorpha</taxon>
        <taxon>Strongyloidea</taxon>
        <taxon>Trichostrongylidae</taxon>
        <taxon>Teladorsagia</taxon>
    </lineage>
</organism>
<keyword evidence="4" id="KW-0251">Elongation factor</keyword>
<feature type="non-terminal residue" evidence="4">
    <location>
        <position position="175"/>
    </location>
</feature>
<dbReference type="SUPFAM" id="SSF50447">
    <property type="entry name" value="Translation proteins"/>
    <property type="match status" value="1"/>
</dbReference>
<dbReference type="FunFam" id="2.40.30.10:FF:000085">
    <property type="entry name" value="Elongation factor Tu"/>
    <property type="match status" value="1"/>
</dbReference>
<dbReference type="SUPFAM" id="SSF52540">
    <property type="entry name" value="P-loop containing nucleoside triphosphate hydrolases"/>
    <property type="match status" value="1"/>
</dbReference>
<dbReference type="EMBL" id="KZ371852">
    <property type="protein sequence ID" value="PIO56956.1"/>
    <property type="molecule type" value="Genomic_DNA"/>
</dbReference>
<keyword evidence="2" id="KW-0342">GTP-binding</keyword>
<dbReference type="InterPro" id="IPR050055">
    <property type="entry name" value="EF-Tu_GTPase"/>
</dbReference>
<dbReference type="Proteomes" id="UP000230423">
    <property type="component" value="Unassembled WGS sequence"/>
</dbReference>
<keyword evidence="4" id="KW-0648">Protein biosynthesis</keyword>
<sequence length="175" mass="19345">MFGVINAEFSNTLLQEHLILARQIGLKHVIIYINKADLVEEDVLDLVEIEARELLSAHGFDGTVVIGTIERGVLKKGDKLEIKGDGREVFTTASDIQVFGKSVKEVRAGDHCGILCRGVKADHVSRGMWLGHVGAIEVTNHVKAEIYLLSEEENGRKTGIRSGFTDKLFCSTWDQ</sequence>
<dbReference type="PANTHER" id="PTHR43721:SF2">
    <property type="entry name" value="ELONGATION FACTOR TU, MITOCHONDRIAL"/>
    <property type="match status" value="1"/>
</dbReference>
<dbReference type="Gene3D" id="2.40.30.10">
    <property type="entry name" value="Translation factors"/>
    <property type="match status" value="1"/>
</dbReference>
<name>A0A2G9TG63_TELCI</name>
<dbReference type="SUPFAM" id="SSF50465">
    <property type="entry name" value="EF-Tu/eEF-1alpha/eIF2-gamma C-terminal domain"/>
    <property type="match status" value="1"/>
</dbReference>
<evidence type="ECO:0000313" key="4">
    <source>
        <dbReference type="EMBL" id="PIO56956.1"/>
    </source>
</evidence>
<evidence type="ECO:0000313" key="5">
    <source>
        <dbReference type="Proteomes" id="UP000230423"/>
    </source>
</evidence>
<gene>
    <name evidence="4" type="ORF">TELCIR_21643</name>
</gene>
<accession>A0A2G9TG63</accession>
<dbReference type="InterPro" id="IPR009000">
    <property type="entry name" value="Transl_B-barrel_sf"/>
</dbReference>
<dbReference type="PANTHER" id="PTHR43721">
    <property type="entry name" value="ELONGATION FACTOR TU-RELATED"/>
    <property type="match status" value="1"/>
</dbReference>